<gene>
    <name evidence="3" type="ORF">ACKI18_30110</name>
</gene>
<evidence type="ECO:0000313" key="3">
    <source>
        <dbReference type="EMBL" id="MFM9612941.1"/>
    </source>
</evidence>
<dbReference type="PANTHER" id="PTHR43156:SF2">
    <property type="entry name" value="STAGE II SPORULATION PROTEIN E"/>
    <property type="match status" value="1"/>
</dbReference>
<evidence type="ECO:0000259" key="2">
    <source>
        <dbReference type="Pfam" id="PF07228"/>
    </source>
</evidence>
<keyword evidence="4" id="KW-1185">Reference proteome</keyword>
<keyword evidence="1" id="KW-0378">Hydrolase</keyword>
<name>A0ABW9HYW0_9ACTN</name>
<protein>
    <submittedName>
        <fullName evidence="3">SpoIIE family protein phosphatase</fullName>
    </submittedName>
</protein>
<dbReference type="EMBL" id="JBJVNI010000017">
    <property type="protein sequence ID" value="MFM9612941.1"/>
    <property type="molecule type" value="Genomic_DNA"/>
</dbReference>
<dbReference type="RefSeq" id="WP_319132252.1">
    <property type="nucleotide sequence ID" value="NZ_JBJVNI010000017.1"/>
</dbReference>
<comment type="caution">
    <text evidence="3">The sequence shown here is derived from an EMBL/GenBank/DDBJ whole genome shotgun (WGS) entry which is preliminary data.</text>
</comment>
<organism evidence="3 4">
    <name type="scientific">Streptomyces niveiscabiei</name>
    <dbReference type="NCBI Taxonomy" id="164115"/>
    <lineage>
        <taxon>Bacteria</taxon>
        <taxon>Bacillati</taxon>
        <taxon>Actinomycetota</taxon>
        <taxon>Actinomycetes</taxon>
        <taxon>Kitasatosporales</taxon>
        <taxon>Streptomycetaceae</taxon>
        <taxon>Streptomyces</taxon>
    </lineage>
</organism>
<accession>A0ABW9HYW0</accession>
<dbReference type="SUPFAM" id="SSF81606">
    <property type="entry name" value="PP2C-like"/>
    <property type="match status" value="1"/>
</dbReference>
<dbReference type="InterPro" id="IPR052016">
    <property type="entry name" value="Bact_Sigma-Reg"/>
</dbReference>
<proteinExistence type="predicted"/>
<dbReference type="Gene3D" id="3.60.40.10">
    <property type="entry name" value="PPM-type phosphatase domain"/>
    <property type="match status" value="1"/>
</dbReference>
<dbReference type="Proteomes" id="UP001631957">
    <property type="component" value="Unassembled WGS sequence"/>
</dbReference>
<reference evidence="3 4" key="1">
    <citation type="submission" date="2024-12" db="EMBL/GenBank/DDBJ databases">
        <title>Forecasting of Potato common scab and diversities of Pathogenic streptomyces spp. in china.</title>
        <authorList>
            <person name="Handique U."/>
            <person name="Wu J."/>
        </authorList>
    </citation>
    <scope>NUCLEOTIDE SEQUENCE [LARGE SCALE GENOMIC DNA]</scope>
    <source>
        <strain evidence="3 4">ZRIMU1530</strain>
    </source>
</reference>
<evidence type="ECO:0000256" key="1">
    <source>
        <dbReference type="ARBA" id="ARBA00022801"/>
    </source>
</evidence>
<dbReference type="InterPro" id="IPR036457">
    <property type="entry name" value="PPM-type-like_dom_sf"/>
</dbReference>
<sequence>MPLGLAELSEEPSTVEWFAFPHGATLLLCSDGVTETRDAAGEFHPIEERPQGWADVSPWKVAHKLTADLRRYTEGEQRDDITALVVRKVN</sequence>
<dbReference type="InterPro" id="IPR001932">
    <property type="entry name" value="PPM-type_phosphatase-like_dom"/>
</dbReference>
<dbReference type="Pfam" id="PF07228">
    <property type="entry name" value="SpoIIE"/>
    <property type="match status" value="1"/>
</dbReference>
<dbReference type="PANTHER" id="PTHR43156">
    <property type="entry name" value="STAGE II SPORULATION PROTEIN E-RELATED"/>
    <property type="match status" value="1"/>
</dbReference>
<evidence type="ECO:0000313" key="4">
    <source>
        <dbReference type="Proteomes" id="UP001631957"/>
    </source>
</evidence>
<feature type="domain" description="PPM-type phosphatase" evidence="2">
    <location>
        <begin position="1"/>
        <end position="87"/>
    </location>
</feature>